<keyword evidence="4" id="KW-1185">Reference proteome</keyword>
<reference evidence="3" key="1">
    <citation type="submission" date="2013-10" db="EMBL/GenBank/DDBJ databases">
        <title>Genomic analysis of the causative agents of coccidiosis in chickens.</title>
        <authorList>
            <person name="Reid A.J."/>
            <person name="Blake D."/>
            <person name="Billington K."/>
            <person name="Browne H."/>
            <person name="Dunn M."/>
            <person name="Hung S."/>
            <person name="Kawahara F."/>
            <person name="Miranda-Saavedra D."/>
            <person name="Mourier T."/>
            <person name="Nagra H."/>
            <person name="Otto T.D."/>
            <person name="Rawlings N."/>
            <person name="Sanchez A."/>
            <person name="Sanders M."/>
            <person name="Subramaniam C."/>
            <person name="Tay Y."/>
            <person name="Dear P."/>
            <person name="Doerig C."/>
            <person name="Gruber A."/>
            <person name="Parkinson J."/>
            <person name="Shirley M."/>
            <person name="Wan K.L."/>
            <person name="Berriman M."/>
            <person name="Tomley F."/>
            <person name="Pain A."/>
        </authorList>
    </citation>
    <scope>NUCLEOTIDE SEQUENCE [LARGE SCALE GENOMIC DNA]</scope>
    <source>
        <strain evidence="3">Houghton</strain>
    </source>
</reference>
<keyword evidence="2" id="KW-0472">Membrane</keyword>
<dbReference type="EMBL" id="HG712375">
    <property type="protein sequence ID" value="CDJ50709.1"/>
    <property type="molecule type" value="Genomic_DNA"/>
</dbReference>
<dbReference type="AlphaFoldDB" id="U6LQ41"/>
<feature type="region of interest" description="Disordered" evidence="1">
    <location>
        <begin position="98"/>
        <end position="196"/>
    </location>
</feature>
<accession>U6LQ41</accession>
<feature type="compositionally biased region" description="Basic residues" evidence="1">
    <location>
        <begin position="163"/>
        <end position="186"/>
    </location>
</feature>
<evidence type="ECO:0000313" key="3">
    <source>
        <dbReference type="EMBL" id="CDJ50709.1"/>
    </source>
</evidence>
<keyword evidence="2" id="KW-0812">Transmembrane</keyword>
<evidence type="ECO:0000256" key="1">
    <source>
        <dbReference type="SAM" id="MobiDB-lite"/>
    </source>
</evidence>
<dbReference type="VEuPathDB" id="ToxoDB:EBH_0086110"/>
<feature type="transmembrane region" description="Helical" evidence="2">
    <location>
        <begin position="19"/>
        <end position="37"/>
    </location>
</feature>
<keyword evidence="2" id="KW-1133">Transmembrane helix</keyword>
<proteinExistence type="predicted"/>
<sequence>MKASTFIWSSARHFIHLKYYVLTIAPVGVAALVEEIAHNARMKRRRIEEYRIGSRGPGNPPPPAIACGGGIASAHYFEAAEELDHTALRKERELAASPAAHVATQAHPTEVVSRQATRKTATATEETAPAATKKATAAIEEEMAAASQKRQRQQQQRKQPQQLKRKWQQHPLRKRRHPPQRRRQHLQQRSQQQQQQ</sequence>
<gene>
    <name evidence="3" type="ORF">EBH_0086110</name>
</gene>
<name>U6LQ41_9EIME</name>
<organism evidence="3 4">
    <name type="scientific">Eimeria brunetti</name>
    <dbReference type="NCBI Taxonomy" id="51314"/>
    <lineage>
        <taxon>Eukaryota</taxon>
        <taxon>Sar</taxon>
        <taxon>Alveolata</taxon>
        <taxon>Apicomplexa</taxon>
        <taxon>Conoidasida</taxon>
        <taxon>Coccidia</taxon>
        <taxon>Eucoccidiorida</taxon>
        <taxon>Eimeriorina</taxon>
        <taxon>Eimeriidae</taxon>
        <taxon>Eimeria</taxon>
    </lineage>
</organism>
<reference evidence="3" key="2">
    <citation type="submission" date="2013-10" db="EMBL/GenBank/DDBJ databases">
        <authorList>
            <person name="Aslett M."/>
        </authorList>
    </citation>
    <scope>NUCLEOTIDE SEQUENCE [LARGE SCALE GENOMIC DNA]</scope>
    <source>
        <strain evidence="3">Houghton</strain>
    </source>
</reference>
<evidence type="ECO:0000256" key="2">
    <source>
        <dbReference type="SAM" id="Phobius"/>
    </source>
</evidence>
<evidence type="ECO:0000313" key="4">
    <source>
        <dbReference type="Proteomes" id="UP000030750"/>
    </source>
</evidence>
<protein>
    <submittedName>
        <fullName evidence="3">Uncharacterized protein</fullName>
    </submittedName>
</protein>
<feature type="compositionally biased region" description="Low complexity" evidence="1">
    <location>
        <begin position="118"/>
        <end position="162"/>
    </location>
</feature>
<dbReference type="Proteomes" id="UP000030750">
    <property type="component" value="Unassembled WGS sequence"/>
</dbReference>
<feature type="compositionally biased region" description="Low complexity" evidence="1">
    <location>
        <begin position="187"/>
        <end position="196"/>
    </location>
</feature>